<gene>
    <name evidence="1" type="ORF">DEJ50_31545</name>
</gene>
<dbReference type="RefSeq" id="WP_150211457.1">
    <property type="nucleotide sequence ID" value="NZ_CP029190.1"/>
</dbReference>
<dbReference type="Pfam" id="PF11253">
    <property type="entry name" value="DUF3052"/>
    <property type="match status" value="1"/>
</dbReference>
<evidence type="ECO:0000313" key="2">
    <source>
        <dbReference type="Proteomes" id="UP000325211"/>
    </source>
</evidence>
<sequence>MSTAQDKQTNPAARLGFQPGQVVQELGYDEDTDHTLRTEIEILTGQDLVDEEFDDVVDAVIVWFRAEDGDLADILVDATTLTEAGALIWLFTPKNGRDGYAEPSDVQEAAVTAGLQPVGSAGVGPDWNGIRLAAPKARK</sequence>
<protein>
    <submittedName>
        <fullName evidence="1">DUF3052 domain-containing protein</fullName>
    </submittedName>
</protein>
<accession>A0A5P2D960</accession>
<reference evidence="1 2" key="1">
    <citation type="submission" date="2018-05" db="EMBL/GenBank/DDBJ databases">
        <title>Streptomyces venezuelae.</title>
        <authorList>
            <person name="Kim W."/>
            <person name="Lee N."/>
            <person name="Cho B.-K."/>
        </authorList>
    </citation>
    <scope>NUCLEOTIDE SEQUENCE [LARGE SCALE GENOMIC DNA]</scope>
    <source>
        <strain evidence="1 2">ATCC 21782</strain>
    </source>
</reference>
<dbReference type="EMBL" id="CP029190">
    <property type="protein sequence ID" value="QES51712.1"/>
    <property type="molecule type" value="Genomic_DNA"/>
</dbReference>
<evidence type="ECO:0000313" key="1">
    <source>
        <dbReference type="EMBL" id="QES51712.1"/>
    </source>
</evidence>
<proteinExistence type="predicted"/>
<organism evidence="1 2">
    <name type="scientific">Streptomyces venezuelae</name>
    <dbReference type="NCBI Taxonomy" id="54571"/>
    <lineage>
        <taxon>Bacteria</taxon>
        <taxon>Bacillati</taxon>
        <taxon>Actinomycetota</taxon>
        <taxon>Actinomycetes</taxon>
        <taxon>Kitasatosporales</taxon>
        <taxon>Streptomycetaceae</taxon>
        <taxon>Streptomyces</taxon>
    </lineage>
</organism>
<dbReference type="AlphaFoldDB" id="A0A5P2D960"/>
<name>A0A5P2D960_STRVZ</name>
<dbReference type="Proteomes" id="UP000325211">
    <property type="component" value="Chromosome"/>
</dbReference>
<dbReference type="OrthoDB" id="5185945at2"/>
<dbReference type="InterPro" id="IPR021412">
    <property type="entry name" value="DUF3052"/>
</dbReference>